<organism evidence="2 3">
    <name type="scientific">Candidatus Lambdaproteobacteria bacterium RIFOXYD2_FULL_50_16</name>
    <dbReference type="NCBI Taxonomy" id="1817772"/>
    <lineage>
        <taxon>Bacteria</taxon>
        <taxon>Pseudomonadati</taxon>
        <taxon>Pseudomonadota</taxon>
        <taxon>Candidatus Lambdaproteobacteria</taxon>
    </lineage>
</organism>
<dbReference type="STRING" id="1817772.A2527_02200"/>
<evidence type="ECO:0000256" key="1">
    <source>
        <dbReference type="SAM" id="Phobius"/>
    </source>
</evidence>
<evidence type="ECO:0008006" key="4">
    <source>
        <dbReference type="Google" id="ProtNLM"/>
    </source>
</evidence>
<comment type="caution">
    <text evidence="2">The sequence shown here is derived from an EMBL/GenBank/DDBJ whole genome shotgun (WGS) entry which is preliminary data.</text>
</comment>
<feature type="transmembrane region" description="Helical" evidence="1">
    <location>
        <begin position="20"/>
        <end position="39"/>
    </location>
</feature>
<keyword evidence="1" id="KW-0812">Transmembrane</keyword>
<keyword evidence="1" id="KW-0472">Membrane</keyword>
<protein>
    <recommendedName>
        <fullName evidence="4">DUF4405 domain-containing protein</fullName>
    </recommendedName>
</protein>
<feature type="transmembrane region" description="Helical" evidence="1">
    <location>
        <begin position="91"/>
        <end position="108"/>
    </location>
</feature>
<sequence length="112" mass="12111">MIFTGLILTPWALGESEIAVWVHLLLGFGYSVLFLLFGYDHINGHKSELTKKTLKNLTGLTQTFAGGLALLSGFVLYLYGSKPMAGWSEVHLGATLVFGAGLALHLFGKIKT</sequence>
<name>A0A1F6GDU7_9PROT</name>
<gene>
    <name evidence="2" type="ORF">A2527_02200</name>
</gene>
<keyword evidence="1" id="KW-1133">Transmembrane helix</keyword>
<feature type="transmembrane region" description="Helical" evidence="1">
    <location>
        <begin position="60"/>
        <end position="79"/>
    </location>
</feature>
<reference evidence="2 3" key="1">
    <citation type="journal article" date="2016" name="Nat. Commun.">
        <title>Thousands of microbial genomes shed light on interconnected biogeochemical processes in an aquifer system.</title>
        <authorList>
            <person name="Anantharaman K."/>
            <person name="Brown C.T."/>
            <person name="Hug L.A."/>
            <person name="Sharon I."/>
            <person name="Castelle C.J."/>
            <person name="Probst A.J."/>
            <person name="Thomas B.C."/>
            <person name="Singh A."/>
            <person name="Wilkins M.J."/>
            <person name="Karaoz U."/>
            <person name="Brodie E.L."/>
            <person name="Williams K.H."/>
            <person name="Hubbard S.S."/>
            <person name="Banfield J.F."/>
        </authorList>
    </citation>
    <scope>NUCLEOTIDE SEQUENCE [LARGE SCALE GENOMIC DNA]</scope>
</reference>
<proteinExistence type="predicted"/>
<accession>A0A1F6GDU7</accession>
<evidence type="ECO:0000313" key="3">
    <source>
        <dbReference type="Proteomes" id="UP000178449"/>
    </source>
</evidence>
<dbReference type="AlphaFoldDB" id="A0A1F6GDU7"/>
<dbReference type="Proteomes" id="UP000178449">
    <property type="component" value="Unassembled WGS sequence"/>
</dbReference>
<evidence type="ECO:0000313" key="2">
    <source>
        <dbReference type="EMBL" id="OGG96285.1"/>
    </source>
</evidence>
<dbReference type="EMBL" id="MFNE01000016">
    <property type="protein sequence ID" value="OGG96285.1"/>
    <property type="molecule type" value="Genomic_DNA"/>
</dbReference>